<proteinExistence type="predicted"/>
<reference evidence="4" key="1">
    <citation type="journal article" date="2021" name="BMC Genomics">
        <title>Chromosome-level genome assembly and manually-curated proteome of model necrotroph Parastagonospora nodorum Sn15 reveals a genome-wide trove of candidate effector homologs, and redundancy of virulence-related functions within an accessory chromosome.</title>
        <authorList>
            <person name="Bertazzoni S."/>
            <person name="Jones D.A.B."/>
            <person name="Phan H.T."/>
            <person name="Tan K.-C."/>
            <person name="Hane J.K."/>
        </authorList>
    </citation>
    <scope>NUCLEOTIDE SEQUENCE [LARGE SCALE GENOMIC DNA]</scope>
    <source>
        <strain evidence="4">SN15 / ATCC MYA-4574 / FGSC 10173)</strain>
    </source>
</reference>
<dbReference type="VEuPathDB" id="FungiDB:JI435_057220"/>
<dbReference type="InterPro" id="IPR036514">
    <property type="entry name" value="SGNH_hydro_sf"/>
</dbReference>
<dbReference type="Gene3D" id="3.40.50.1110">
    <property type="entry name" value="SGNH hydrolase"/>
    <property type="match status" value="1"/>
</dbReference>
<feature type="chain" id="PRO_5030504928" description="SGNH hydrolase-type esterase domain-containing protein" evidence="1">
    <location>
        <begin position="20"/>
        <end position="264"/>
    </location>
</feature>
<dbReference type="Proteomes" id="UP000663193">
    <property type="component" value="Chromosome 6"/>
</dbReference>
<dbReference type="EMBL" id="CP069028">
    <property type="protein sequence ID" value="QRC96085.1"/>
    <property type="molecule type" value="Genomic_DNA"/>
</dbReference>
<dbReference type="PANTHER" id="PTHR43695:SF2">
    <property type="entry name" value="PUTATIVE (AFU_ORTHOLOGUE AFUA_2G17250)-RELATED"/>
    <property type="match status" value="1"/>
</dbReference>
<keyword evidence="1" id="KW-0732">Signal</keyword>
<evidence type="ECO:0000313" key="4">
    <source>
        <dbReference type="Proteomes" id="UP000663193"/>
    </source>
</evidence>
<protein>
    <recommendedName>
        <fullName evidence="2">SGNH hydrolase-type esterase domain-containing protein</fullName>
    </recommendedName>
</protein>
<feature type="domain" description="SGNH hydrolase-type esterase" evidence="2">
    <location>
        <begin position="34"/>
        <end position="215"/>
    </location>
</feature>
<evidence type="ECO:0000256" key="1">
    <source>
        <dbReference type="SAM" id="SignalP"/>
    </source>
</evidence>
<dbReference type="PANTHER" id="PTHR43695">
    <property type="entry name" value="PUTATIVE (AFU_ORTHOLOGUE AFUA_2G17250)-RELATED"/>
    <property type="match status" value="1"/>
</dbReference>
<evidence type="ECO:0000313" key="3">
    <source>
        <dbReference type="EMBL" id="QRC96085.1"/>
    </source>
</evidence>
<dbReference type="GO" id="GO:0016787">
    <property type="term" value="F:hydrolase activity"/>
    <property type="evidence" value="ECO:0007669"/>
    <property type="project" value="InterPro"/>
</dbReference>
<organism evidence="3 4">
    <name type="scientific">Phaeosphaeria nodorum (strain SN15 / ATCC MYA-4574 / FGSC 10173)</name>
    <name type="common">Glume blotch fungus</name>
    <name type="synonym">Parastagonospora nodorum</name>
    <dbReference type="NCBI Taxonomy" id="321614"/>
    <lineage>
        <taxon>Eukaryota</taxon>
        <taxon>Fungi</taxon>
        <taxon>Dikarya</taxon>
        <taxon>Ascomycota</taxon>
        <taxon>Pezizomycotina</taxon>
        <taxon>Dothideomycetes</taxon>
        <taxon>Pleosporomycetidae</taxon>
        <taxon>Pleosporales</taxon>
        <taxon>Pleosporineae</taxon>
        <taxon>Phaeosphaeriaceae</taxon>
        <taxon>Parastagonospora</taxon>
    </lineage>
</organism>
<dbReference type="SUPFAM" id="SSF52266">
    <property type="entry name" value="SGNH hydrolase"/>
    <property type="match status" value="1"/>
</dbReference>
<evidence type="ECO:0000259" key="2">
    <source>
        <dbReference type="Pfam" id="PF13472"/>
    </source>
</evidence>
<dbReference type="AlphaFoldDB" id="A0A7U2EZT7"/>
<dbReference type="InterPro" id="IPR037459">
    <property type="entry name" value="RhgT-like"/>
</dbReference>
<dbReference type="InterPro" id="IPR013830">
    <property type="entry name" value="SGNH_hydro"/>
</dbReference>
<accession>A0A7U2EZT7</accession>
<name>A0A7U2EZT7_PHANO</name>
<sequence length="264" mass="28262">MQLNRKVAALAQLLSFAAATPLSREEKPPVFFLAGDSTTAVQSTGGGGWGDGFLNTTLQNGATGTNYGHNGATTVSFRKGGDWATVLSAAQNASCEFLPYVTIQFGHNDQKAEKNISMAQFTSNLVTFVDEVRAVNAIPILVTSISRRRFSNSTGKINENLKDVVAATKKAAEESGASVIDLNEASTAYLNAIGEEKSATFNLNPTDFTHLNSEGSVVFGNMVASLLREAVPELEEWVVPVEEVEEALEEGEYYFPDNCTGAFC</sequence>
<feature type="signal peptide" evidence="1">
    <location>
        <begin position="1"/>
        <end position="19"/>
    </location>
</feature>
<dbReference type="OrthoDB" id="5041285at2759"/>
<dbReference type="Pfam" id="PF13472">
    <property type="entry name" value="Lipase_GDSL_2"/>
    <property type="match status" value="1"/>
</dbReference>
<gene>
    <name evidence="3" type="ORF">JI435_057220</name>
</gene>
<keyword evidence="4" id="KW-1185">Reference proteome</keyword>
<dbReference type="CDD" id="cd01821">
    <property type="entry name" value="Rhamnogalacturan_acetylesterase_like"/>
    <property type="match status" value="1"/>
</dbReference>